<dbReference type="Proteomes" id="UP000178082">
    <property type="component" value="Unassembled WGS sequence"/>
</dbReference>
<comment type="caution">
    <text evidence="1">The sequence shown here is derived from an EMBL/GenBank/DDBJ whole genome shotgun (WGS) entry which is preliminary data.</text>
</comment>
<dbReference type="SUPFAM" id="SSF69322">
    <property type="entry name" value="Tricorn protease domain 2"/>
    <property type="match status" value="1"/>
</dbReference>
<dbReference type="STRING" id="1817883.A3G31_06145"/>
<sequence length="513" mass="58957">MAIKSIHLHPSSPRKFFFIIIFFFFLLTSSSFAGHPLSLDADIEKSPEQISLKTPALSSKVYNTPYNNSQIEIKKIYGVSCKKYFCFPAKVITIKGNYIFTDIDIKRLAKPGKIIDSYSNYNIKRITTLKIKGNIAYAYAETENENGGNSVSIANTNTDTKILTGKTSNFHKGLWVFDISKLPKITHIKFWNTTDISQDFEIYGDYIFSYFFSPGYKDDPSQLRITRFDIKNPYDIFLDSTYHTYGIRSLRLINGNYLYLIDINSWIDNSDPFSSSLIIIDIADSNNIKQIASYRIKDFIIGLAPYNLIYPFVSDKYFYIPFAYNSDFNPGKSGLAIFDISNPLNLQLIKEYILEEILGINEVLSYDKLFIRNDYAYLISKNSKLIILDLKNPSEIYITDSHDLLDIDGNFSFLSNDKYNKYVFILNEIKKGIKNEFKLYVFDISEPSNIKLMNDFYFSWPLKVKPSSVAIRYMLSDFIDNYLIVEGGSHSIINDPLGTVFEIFKLTGLQVGS</sequence>
<evidence type="ECO:0000313" key="1">
    <source>
        <dbReference type="EMBL" id="OGL51432.1"/>
    </source>
</evidence>
<proteinExistence type="predicted"/>
<dbReference type="EMBL" id="MGDI01000042">
    <property type="protein sequence ID" value="OGL51432.1"/>
    <property type="molecule type" value="Genomic_DNA"/>
</dbReference>
<gene>
    <name evidence="1" type="ORF">A3G31_06145</name>
</gene>
<name>A0A1F7SCC7_9BACT</name>
<organism evidence="1 2">
    <name type="scientific">Candidatus Schekmanbacteria bacterium RIFCSPLOWO2_12_FULL_38_15</name>
    <dbReference type="NCBI Taxonomy" id="1817883"/>
    <lineage>
        <taxon>Bacteria</taxon>
        <taxon>Candidatus Schekmaniibacteriota</taxon>
    </lineage>
</organism>
<protein>
    <submittedName>
        <fullName evidence="1">Uncharacterized protein</fullName>
    </submittedName>
</protein>
<evidence type="ECO:0000313" key="2">
    <source>
        <dbReference type="Proteomes" id="UP000178082"/>
    </source>
</evidence>
<dbReference type="AlphaFoldDB" id="A0A1F7SCC7"/>
<accession>A0A1F7SCC7</accession>
<reference evidence="1 2" key="1">
    <citation type="journal article" date="2016" name="Nat. Commun.">
        <title>Thousands of microbial genomes shed light on interconnected biogeochemical processes in an aquifer system.</title>
        <authorList>
            <person name="Anantharaman K."/>
            <person name="Brown C.T."/>
            <person name="Hug L.A."/>
            <person name="Sharon I."/>
            <person name="Castelle C.J."/>
            <person name="Probst A.J."/>
            <person name="Thomas B.C."/>
            <person name="Singh A."/>
            <person name="Wilkins M.J."/>
            <person name="Karaoz U."/>
            <person name="Brodie E.L."/>
            <person name="Williams K.H."/>
            <person name="Hubbard S.S."/>
            <person name="Banfield J.F."/>
        </authorList>
    </citation>
    <scope>NUCLEOTIDE SEQUENCE [LARGE SCALE GENOMIC DNA]</scope>
</reference>